<dbReference type="EMBL" id="JAFITO010000007">
    <property type="protein sequence ID" value="MBN4068230.1"/>
    <property type="molecule type" value="Genomic_DNA"/>
</dbReference>
<reference evidence="6 7" key="1">
    <citation type="submission" date="2021-02" db="EMBL/GenBank/DDBJ databases">
        <title>Activity-based single-cell genomes from oceanic crustal fluid captures similar information to metagenomic and metatranscriptomic surveys with orders of magnitude less sampling.</title>
        <authorList>
            <person name="D'Angelo T.S."/>
            <person name="Orcutt B.N."/>
        </authorList>
    </citation>
    <scope>NUCLEOTIDE SEQUENCE [LARGE SCALE GENOMIC DNA]</scope>
    <source>
        <strain evidence="6">AH-315-G02</strain>
    </source>
</reference>
<evidence type="ECO:0000256" key="1">
    <source>
        <dbReference type="ARBA" id="ARBA00022603"/>
    </source>
</evidence>
<feature type="domain" description="S-adenosylmethionine-dependent methyltransferase" evidence="5">
    <location>
        <begin position="296"/>
        <end position="497"/>
    </location>
</feature>
<dbReference type="SUPFAM" id="SSF55120">
    <property type="entry name" value="Pseudouridine synthase"/>
    <property type="match status" value="1"/>
</dbReference>
<dbReference type="CDD" id="cd02440">
    <property type="entry name" value="AdoMet_MTases"/>
    <property type="match status" value="1"/>
</dbReference>
<feature type="domain" description="Pseudouridine synthase RsuA/RluA-like" evidence="4">
    <location>
        <begin position="9"/>
        <end position="139"/>
    </location>
</feature>
<dbReference type="GO" id="GO:0032259">
    <property type="term" value="P:methylation"/>
    <property type="evidence" value="ECO:0007669"/>
    <property type="project" value="UniProtKB-KW"/>
</dbReference>
<evidence type="ECO:0000259" key="5">
    <source>
        <dbReference type="Pfam" id="PF10672"/>
    </source>
</evidence>
<keyword evidence="2" id="KW-0808">Transferase</keyword>
<proteinExistence type="predicted"/>
<organism evidence="6 7">
    <name type="scientific">Desulfotalea psychrophila</name>
    <dbReference type="NCBI Taxonomy" id="84980"/>
    <lineage>
        <taxon>Bacteria</taxon>
        <taxon>Pseudomonadati</taxon>
        <taxon>Thermodesulfobacteriota</taxon>
        <taxon>Desulfobulbia</taxon>
        <taxon>Desulfobulbales</taxon>
        <taxon>Desulfocapsaceae</taxon>
        <taxon>Desulfotalea</taxon>
    </lineage>
</organism>
<evidence type="ECO:0000313" key="6">
    <source>
        <dbReference type="EMBL" id="MBN4068230.1"/>
    </source>
</evidence>
<dbReference type="Pfam" id="PF00849">
    <property type="entry name" value="PseudoU_synth_2"/>
    <property type="match status" value="1"/>
</dbReference>
<dbReference type="InterPro" id="IPR029063">
    <property type="entry name" value="SAM-dependent_MTases_sf"/>
</dbReference>
<name>A0ABS3AY11_9BACT</name>
<evidence type="ECO:0000259" key="4">
    <source>
        <dbReference type="Pfam" id="PF00849"/>
    </source>
</evidence>
<dbReference type="PANTHER" id="PTHR43042">
    <property type="entry name" value="SAM-DEPENDENT METHYLTRANSFERASE"/>
    <property type="match status" value="1"/>
</dbReference>
<dbReference type="Pfam" id="PF10672">
    <property type="entry name" value="Methyltrans_SAM"/>
    <property type="match status" value="1"/>
</dbReference>
<protein>
    <submittedName>
        <fullName evidence="6">Class I SAM-dependent methyltransferase</fullName>
    </submittedName>
</protein>
<dbReference type="Proteomes" id="UP000717534">
    <property type="component" value="Unassembled WGS sequence"/>
</dbReference>
<dbReference type="GO" id="GO:0008168">
    <property type="term" value="F:methyltransferase activity"/>
    <property type="evidence" value="ECO:0007669"/>
    <property type="project" value="UniProtKB-KW"/>
</dbReference>
<keyword evidence="1 6" id="KW-0489">Methyltransferase</keyword>
<dbReference type="InterPro" id="IPR020103">
    <property type="entry name" value="PsdUridine_synth_cat_dom_sf"/>
</dbReference>
<evidence type="ECO:0000256" key="3">
    <source>
        <dbReference type="ARBA" id="ARBA00022691"/>
    </source>
</evidence>
<gene>
    <name evidence="6" type="ORF">JYU06_01715</name>
</gene>
<comment type="caution">
    <text evidence="6">The sequence shown here is derived from an EMBL/GenBank/DDBJ whole genome shotgun (WGS) entry which is preliminary data.</text>
</comment>
<accession>A0ABS3AY11</accession>
<sequence>MSFLYQDSNWLAVNKPSGISTHSAYKGDMGLVEWLLLHHDLQVHICSRLDKETSGVLLFGLNPAAVARAQVIHEQEQAEKTYFFIAGKSSKSSWICSDPLDHKPCKTHFVTIQEGSAYTLYKALIHRGRTHQIRRHAAASGIPLLGDTEYKGPAFSRLCLHCSKVDWPEIEHPLRVELPHWFFQCLDTLSEEVTILAIAEKRYPFLSGITDCCRLIHRGEFSKNVAIDKYGEWLCVTGFDETLPAKQLLHKMQHLLDSLSHFCDCRGGVVKTNLRDPHKRKLFADITTWGKAIPDSFLVHEHDLHFGVQLNSRQHTGLFLDHRDSRRRIAKAATGKRVVNLFAFTCSFSVYALAAGAEVVFSVDLAAGCLKHGRENVALNQLAKTGNAKFIKEDTRKWLARQIRKKQTNESGFNPFDLIICDPPVFAAAGKGRSFHVEKEWPSLVRDVHTILANDGEALFSNNHQAGSEAFYYNCLKEVFSKVTRLKPPLDFPQVMEQALHVRIYWCRK</sequence>
<dbReference type="InterPro" id="IPR006145">
    <property type="entry name" value="PsdUridine_synth_RsuA/RluA"/>
</dbReference>
<evidence type="ECO:0000256" key="2">
    <source>
        <dbReference type="ARBA" id="ARBA00022679"/>
    </source>
</evidence>
<dbReference type="Gene3D" id="3.30.2350.10">
    <property type="entry name" value="Pseudouridine synthase"/>
    <property type="match status" value="1"/>
</dbReference>
<keyword evidence="3" id="KW-0949">S-adenosyl-L-methionine</keyword>
<dbReference type="CDD" id="cd02869">
    <property type="entry name" value="PseudoU_synth_RluA_like"/>
    <property type="match status" value="1"/>
</dbReference>
<evidence type="ECO:0000313" key="7">
    <source>
        <dbReference type="Proteomes" id="UP000717534"/>
    </source>
</evidence>
<dbReference type="SUPFAM" id="SSF53335">
    <property type="entry name" value="S-adenosyl-L-methionine-dependent methyltransferases"/>
    <property type="match status" value="1"/>
</dbReference>
<keyword evidence="7" id="KW-1185">Reference proteome</keyword>
<dbReference type="PANTHER" id="PTHR43042:SF3">
    <property type="entry name" value="RIBOSOMAL RNA LARGE SUBUNIT METHYLTRANSFERASE YWBD-RELATED"/>
    <property type="match status" value="1"/>
</dbReference>
<dbReference type="InterPro" id="IPR019614">
    <property type="entry name" value="SAM-dep_methyl-trfase"/>
</dbReference>
<dbReference type="Gene3D" id="3.40.50.150">
    <property type="entry name" value="Vaccinia Virus protein VP39"/>
    <property type="match status" value="1"/>
</dbReference>